<organism evidence="1 2">
    <name type="scientific">Streptomyces chattanoogensis</name>
    <dbReference type="NCBI Taxonomy" id="66876"/>
    <lineage>
        <taxon>Bacteria</taxon>
        <taxon>Bacillati</taxon>
        <taxon>Actinomycetota</taxon>
        <taxon>Actinomycetes</taxon>
        <taxon>Kitasatosporales</taxon>
        <taxon>Streptomycetaceae</taxon>
        <taxon>Streptomyces</taxon>
    </lineage>
</organism>
<dbReference type="PATRIC" id="fig|66876.3.peg.6962"/>
<dbReference type="AlphaFoldDB" id="A0A0N1JW14"/>
<evidence type="ECO:0000313" key="1">
    <source>
        <dbReference type="EMBL" id="KPC60056.1"/>
    </source>
</evidence>
<proteinExistence type="predicted"/>
<evidence type="ECO:0000313" key="2">
    <source>
        <dbReference type="Proteomes" id="UP000037982"/>
    </source>
</evidence>
<reference evidence="2" key="1">
    <citation type="submission" date="2015-07" db="EMBL/GenBank/DDBJ databases">
        <authorList>
            <person name="Ju K.-S."/>
            <person name="Doroghazi J.R."/>
            <person name="Metcalf W.W."/>
        </authorList>
    </citation>
    <scope>NUCLEOTIDE SEQUENCE [LARGE SCALE GENOMIC DNA]</scope>
    <source>
        <strain evidence="2">NRRL ISP-5002</strain>
    </source>
</reference>
<accession>A0A0N1JW14</accession>
<protein>
    <submittedName>
        <fullName evidence="1">Uncharacterized protein</fullName>
    </submittedName>
</protein>
<dbReference type="EMBL" id="LGKG01000167">
    <property type="protein sequence ID" value="KPC60056.1"/>
    <property type="molecule type" value="Genomic_DNA"/>
</dbReference>
<keyword evidence="2" id="KW-1185">Reference proteome</keyword>
<name>A0A0N1JW14_9ACTN</name>
<sequence length="224" mass="24109">MRLRLPRERPAEPPRGYKLANPVLSEDCGRIGFAGVAIGGAQPYGVVDEARCMYGRRHRCPALRCDCGFYCLHTFAQALALARAGTHRRAAILEVTVLGAYIRFERGMRYARQRVRVARIGPCGCGLPPEVFVDGGWGRTGWRALSGACRGCAAGRDQVSFEDFVRIGGGRLRLLPGHRDGPADAAAAPGPAVRGVPGPGAEAGVMQARLDRFQRQLGRLSGEV</sequence>
<dbReference type="Proteomes" id="UP000037982">
    <property type="component" value="Unassembled WGS sequence"/>
</dbReference>
<gene>
    <name evidence="1" type="ORF">ADL29_31590</name>
</gene>
<comment type="caution">
    <text evidence="1">The sequence shown here is derived from an EMBL/GenBank/DDBJ whole genome shotgun (WGS) entry which is preliminary data.</text>
</comment>